<keyword evidence="3" id="KW-1185">Reference proteome</keyword>
<dbReference type="PANTHER" id="PTHR21310">
    <property type="entry name" value="AMINOGLYCOSIDE PHOSPHOTRANSFERASE-RELATED-RELATED"/>
    <property type="match status" value="1"/>
</dbReference>
<dbReference type="STRING" id="1365484.W6QIN7"/>
<dbReference type="AlphaFoldDB" id="W6QIN7"/>
<dbReference type="InterPro" id="IPR002575">
    <property type="entry name" value="Aminoglycoside_PTrfase"/>
</dbReference>
<feature type="domain" description="Aminoglycoside phosphotransferase" evidence="1">
    <location>
        <begin position="45"/>
        <end position="255"/>
    </location>
</feature>
<dbReference type="PANTHER" id="PTHR21310:SF39">
    <property type="entry name" value="AMINOGLYCOSIDE PHOSPHOTRANSFERASE DOMAIN-CONTAINING PROTEIN"/>
    <property type="match status" value="1"/>
</dbReference>
<dbReference type="InterPro" id="IPR051678">
    <property type="entry name" value="AGP_Transferase"/>
</dbReference>
<reference evidence="2" key="1">
    <citation type="journal article" date="2014" name="Nat. Commun.">
        <title>Multiple recent horizontal transfers of a large genomic region in cheese making fungi.</title>
        <authorList>
            <person name="Cheeseman K."/>
            <person name="Ropars J."/>
            <person name="Renault P."/>
            <person name="Dupont J."/>
            <person name="Gouzy J."/>
            <person name="Branca A."/>
            <person name="Abraham A.L."/>
            <person name="Ceppi M."/>
            <person name="Conseiller E."/>
            <person name="Debuchy R."/>
            <person name="Malagnac F."/>
            <person name="Goarin A."/>
            <person name="Silar P."/>
            <person name="Lacoste S."/>
            <person name="Sallet E."/>
            <person name="Bensimon A."/>
            <person name="Giraud T."/>
            <person name="Brygoo Y."/>
        </authorList>
    </citation>
    <scope>NUCLEOTIDE SEQUENCE [LARGE SCALE GENOMIC DNA]</scope>
    <source>
        <strain evidence="2">FM164</strain>
    </source>
</reference>
<name>W6QIN7_PENRF</name>
<dbReference type="InterPro" id="IPR011009">
    <property type="entry name" value="Kinase-like_dom_sf"/>
</dbReference>
<dbReference type="GO" id="GO:0016301">
    <property type="term" value="F:kinase activity"/>
    <property type="evidence" value="ECO:0007669"/>
    <property type="project" value="UniProtKB-KW"/>
</dbReference>
<evidence type="ECO:0000259" key="1">
    <source>
        <dbReference type="Pfam" id="PF01636"/>
    </source>
</evidence>
<dbReference type="Proteomes" id="UP000030686">
    <property type="component" value="Unassembled WGS sequence"/>
</dbReference>
<dbReference type="OrthoDB" id="3250044at2759"/>
<dbReference type="Gene3D" id="3.90.1200.10">
    <property type="match status" value="1"/>
</dbReference>
<keyword evidence="2" id="KW-0808">Transferase</keyword>
<evidence type="ECO:0000313" key="2">
    <source>
        <dbReference type="EMBL" id="CDM36255.1"/>
    </source>
</evidence>
<dbReference type="SUPFAM" id="SSF56112">
    <property type="entry name" value="Protein kinase-like (PK-like)"/>
    <property type="match status" value="1"/>
</dbReference>
<gene>
    <name evidence="2" type="ORF">PROQFM164_S05g000088</name>
</gene>
<keyword evidence="2" id="KW-0418">Kinase</keyword>
<dbReference type="EMBL" id="HG792019">
    <property type="protein sequence ID" value="CDM36255.1"/>
    <property type="molecule type" value="Genomic_DNA"/>
</dbReference>
<dbReference type="Pfam" id="PF01636">
    <property type="entry name" value="APH"/>
    <property type="match status" value="1"/>
</dbReference>
<evidence type="ECO:0000313" key="3">
    <source>
        <dbReference type="Proteomes" id="UP000030686"/>
    </source>
</evidence>
<dbReference type="OMA" id="FYPIYFE"/>
<proteinExistence type="predicted"/>
<protein>
    <submittedName>
        <fullName evidence="2">Protein kinase-like domain</fullName>
    </submittedName>
</protein>
<accession>W6QIN7</accession>
<organism evidence="2 3">
    <name type="scientific">Penicillium roqueforti (strain FM164)</name>
    <dbReference type="NCBI Taxonomy" id="1365484"/>
    <lineage>
        <taxon>Eukaryota</taxon>
        <taxon>Fungi</taxon>
        <taxon>Dikarya</taxon>
        <taxon>Ascomycota</taxon>
        <taxon>Pezizomycotina</taxon>
        <taxon>Eurotiomycetes</taxon>
        <taxon>Eurotiomycetidae</taxon>
        <taxon>Eurotiales</taxon>
        <taxon>Aspergillaceae</taxon>
        <taxon>Penicillium</taxon>
    </lineage>
</organism>
<sequence>MDMDTKSNFQDDLLRSYSDTELVSRIHSSPSPASTRGISLLSSNFLSKFYRPHEAEDMIRATDIACQLGIRVPALKRIVRDGEDTYCVMDRIPGRTLEEAWTQLSWFLTIKLGFQLRRFIQHLRSVTSPVAGSLATGECRSFYLEDRYGLPARCSSRDMEYFFRFWINFTSMKKAMQTADQPEIPTPEGQMLSTEPFVFTHHDLAPRNIILSPSDEIWILDWDLAGFYPIYFEYAGMQNFIMPQHWGFFARLRWHLFSWIAAGYWGREASILERMRFKFTRFAVGRRFHLLKNGGPSRYPAS</sequence>